<feature type="compositionally biased region" description="Basic and acidic residues" evidence="1">
    <location>
        <begin position="30"/>
        <end position="44"/>
    </location>
</feature>
<evidence type="ECO:0000313" key="2">
    <source>
        <dbReference type="EMBL" id="AUG97449.1"/>
    </source>
</evidence>
<sequence>MIVPTSRRRTVCVGMPRWTLRVRFRDAERPGLHSHAERGNEHVEISGGRRPRQSTPAPPTTPAPGCSC</sequence>
<proteinExistence type="predicted"/>
<reference evidence="2" key="1">
    <citation type="submission" date="2017-12" db="EMBL/GenBank/DDBJ databases">
        <title>Pseudomonas sp. MS586 complete sequence.</title>
        <authorList>
            <person name="Lu S."/>
            <person name="Deng P."/>
        </authorList>
    </citation>
    <scope>NUCLEOTIDE SEQUENCE</scope>
    <source>
        <strain evidence="2">MS586</strain>
    </source>
</reference>
<protein>
    <recommendedName>
        <fullName evidence="4">DUF4160 domain-containing protein</fullName>
    </recommendedName>
</protein>
<name>A0ABM6QHM4_9PSED</name>
<evidence type="ECO:0008006" key="4">
    <source>
        <dbReference type="Google" id="ProtNLM"/>
    </source>
</evidence>
<keyword evidence="3" id="KW-1185">Reference proteome</keyword>
<gene>
    <name evidence="2" type="ORF">AWU82_28740</name>
</gene>
<feature type="region of interest" description="Disordered" evidence="1">
    <location>
        <begin position="30"/>
        <end position="68"/>
    </location>
</feature>
<organism evidence="2 3">
    <name type="scientific">Pseudomonas glycinae</name>
    <dbReference type="NCBI Taxonomy" id="1785145"/>
    <lineage>
        <taxon>Bacteria</taxon>
        <taxon>Pseudomonadati</taxon>
        <taxon>Pseudomonadota</taxon>
        <taxon>Gammaproteobacteria</taxon>
        <taxon>Pseudomonadales</taxon>
        <taxon>Pseudomonadaceae</taxon>
        <taxon>Pseudomonas</taxon>
    </lineage>
</organism>
<accession>A0ABM6QHM4</accession>
<dbReference type="EMBL" id="CP014205">
    <property type="protein sequence ID" value="AUG97449.1"/>
    <property type="molecule type" value="Genomic_DNA"/>
</dbReference>
<evidence type="ECO:0000256" key="1">
    <source>
        <dbReference type="SAM" id="MobiDB-lite"/>
    </source>
</evidence>
<evidence type="ECO:0000313" key="3">
    <source>
        <dbReference type="Proteomes" id="UP000075187"/>
    </source>
</evidence>
<dbReference type="Proteomes" id="UP000075187">
    <property type="component" value="Chromosome"/>
</dbReference>